<sequence length="86" mass="9632">MIIELYPNVEKFGLEHSDDYVMFVSCTEEQATIFSTIDWIISNQMIVKFDVDSLEGFIDRDISNDGIGAAYGVVSELLSTMEQANA</sequence>
<gene>
    <name evidence="1" type="ORF">E6Q11_01405</name>
</gene>
<protein>
    <submittedName>
        <fullName evidence="1">Uncharacterized protein</fullName>
    </submittedName>
</protein>
<dbReference type="EMBL" id="SSDS01000022">
    <property type="protein sequence ID" value="TXG78281.1"/>
    <property type="molecule type" value="Genomic_DNA"/>
</dbReference>
<proteinExistence type="predicted"/>
<evidence type="ECO:0000313" key="2">
    <source>
        <dbReference type="Proteomes" id="UP000321026"/>
    </source>
</evidence>
<evidence type="ECO:0000313" key="1">
    <source>
        <dbReference type="EMBL" id="TXG78281.1"/>
    </source>
</evidence>
<reference evidence="1 2" key="1">
    <citation type="submission" date="2018-09" db="EMBL/GenBank/DDBJ databases">
        <title>Metagenome Assembled Genomes from an Advanced Water Purification Facility.</title>
        <authorList>
            <person name="Stamps B.W."/>
            <person name="Spear J.R."/>
        </authorList>
    </citation>
    <scope>NUCLEOTIDE SEQUENCE [LARGE SCALE GENOMIC DNA]</scope>
    <source>
        <strain evidence="1">Bin_63_2</strain>
    </source>
</reference>
<dbReference type="AlphaFoldDB" id="A0A5C7J9K1"/>
<accession>A0A5C7J9K1</accession>
<organism evidence="1 2">
    <name type="scientific">Candidatus Dojkabacteria bacterium</name>
    <dbReference type="NCBI Taxonomy" id="2099670"/>
    <lineage>
        <taxon>Bacteria</taxon>
        <taxon>Candidatus Dojkabacteria</taxon>
    </lineage>
</organism>
<comment type="caution">
    <text evidence="1">The sequence shown here is derived from an EMBL/GenBank/DDBJ whole genome shotgun (WGS) entry which is preliminary data.</text>
</comment>
<name>A0A5C7J9K1_9BACT</name>
<dbReference type="Proteomes" id="UP000321026">
    <property type="component" value="Unassembled WGS sequence"/>
</dbReference>